<sequence length="726" mass="81756">MPRNLCSANGPVPPKRPKGIPVNGYRFINTEISHSQSSQAPTPPDSLKFEDVTWKLLLDRHPNFCDSCKEILRGEINFSSKWSFPKALTDGCLFCNAIKGSCTKVGTGCSFCIGKDTVEVKCSITNRTSSSLAYRLWHSASYTDCTHRTLSIRQKPDFECGIDTRILSFIRSKLESCLEHAACQELIKSPTPPTGSWPRRMVKILGDTGSIRVVPFDSDTMIGKYTALSYCWGPPSELVQNPPYKMTTSTMKKLQSESGVSIQEMPLTMRQAFNLCKTLGIEFIWVDSLCIIQDEYENDTAATLDWQIETPKMMTVYSKSSLTIMATCGASCHSGFLRWDAEYGATVLESVPMPDGLQLLGQEGENEFGRTTSGFHYGCFFYEDDNPLSKRAWAFKEGMVSTRYINFTGDDVQWKCKTAPGCMCDEPFNDDYLEQMNDAASPNIEPIVRWCNMVQMYSGRSVTVESDRLIAISGLAREMEKDLTLLASPGQHIEYHAGIWFGVSEAQLAAQLTWQASYWDRDGNYVLSSSQGRSLCPSFSWASIDRGVWHRYSTYPYPLDDREPYLIPEIIDIQTTPTSPHDVFGAVSSGFLKLRGPVRQLVAWWKLSGGILDHRDCEPDAAQFRVWAFYLDCTVSQITLKNGKKSLKRSDEFTEFDETEVKILLMGTEKSRRDLVDCLLLAPQDGDNGEIVYQRIGHGCMKEEDEFTDKMGDPSTWGRIEELTIF</sequence>
<dbReference type="PANTHER" id="PTHR33112:SF10">
    <property type="entry name" value="TOL"/>
    <property type="match status" value="1"/>
</dbReference>
<dbReference type="Proteomes" id="UP001301958">
    <property type="component" value="Unassembled WGS sequence"/>
</dbReference>
<dbReference type="EMBL" id="MU865675">
    <property type="protein sequence ID" value="KAK4220654.1"/>
    <property type="molecule type" value="Genomic_DNA"/>
</dbReference>
<name>A0AAN6YJX3_9PEZI</name>
<dbReference type="PANTHER" id="PTHR33112">
    <property type="entry name" value="DOMAIN PROTEIN, PUTATIVE-RELATED"/>
    <property type="match status" value="1"/>
</dbReference>
<organism evidence="2 3">
    <name type="scientific">Podospora fimiseda</name>
    <dbReference type="NCBI Taxonomy" id="252190"/>
    <lineage>
        <taxon>Eukaryota</taxon>
        <taxon>Fungi</taxon>
        <taxon>Dikarya</taxon>
        <taxon>Ascomycota</taxon>
        <taxon>Pezizomycotina</taxon>
        <taxon>Sordariomycetes</taxon>
        <taxon>Sordariomycetidae</taxon>
        <taxon>Sordariales</taxon>
        <taxon>Podosporaceae</taxon>
        <taxon>Podospora</taxon>
    </lineage>
</organism>
<dbReference type="InterPro" id="IPR010730">
    <property type="entry name" value="HET"/>
</dbReference>
<dbReference type="AlphaFoldDB" id="A0AAN6YJX3"/>
<accession>A0AAN6YJX3</accession>
<keyword evidence="3" id="KW-1185">Reference proteome</keyword>
<evidence type="ECO:0000313" key="3">
    <source>
        <dbReference type="Proteomes" id="UP001301958"/>
    </source>
</evidence>
<reference evidence="2" key="2">
    <citation type="submission" date="2023-05" db="EMBL/GenBank/DDBJ databases">
        <authorList>
            <consortium name="Lawrence Berkeley National Laboratory"/>
            <person name="Steindorff A."/>
            <person name="Hensen N."/>
            <person name="Bonometti L."/>
            <person name="Westerberg I."/>
            <person name="Brannstrom I.O."/>
            <person name="Guillou S."/>
            <person name="Cros-Aarteil S."/>
            <person name="Calhoun S."/>
            <person name="Haridas S."/>
            <person name="Kuo A."/>
            <person name="Mondo S."/>
            <person name="Pangilinan J."/>
            <person name="Riley R."/>
            <person name="Labutti K."/>
            <person name="Andreopoulos B."/>
            <person name="Lipzen A."/>
            <person name="Chen C."/>
            <person name="Yanf M."/>
            <person name="Daum C."/>
            <person name="Ng V."/>
            <person name="Clum A."/>
            <person name="Ohm R."/>
            <person name="Martin F."/>
            <person name="Silar P."/>
            <person name="Natvig D."/>
            <person name="Lalanne C."/>
            <person name="Gautier V."/>
            <person name="Ament-Velasquez S.L."/>
            <person name="Kruys A."/>
            <person name="Hutchinson M.I."/>
            <person name="Powell A.J."/>
            <person name="Barry K."/>
            <person name="Miller A.N."/>
            <person name="Grigoriev I.V."/>
            <person name="Debuchy R."/>
            <person name="Gladieux P."/>
            <person name="Thoren M.H."/>
            <person name="Johannesson H."/>
        </authorList>
    </citation>
    <scope>NUCLEOTIDE SEQUENCE</scope>
    <source>
        <strain evidence="2">CBS 990.96</strain>
    </source>
</reference>
<evidence type="ECO:0000259" key="1">
    <source>
        <dbReference type="Pfam" id="PF06985"/>
    </source>
</evidence>
<protein>
    <recommendedName>
        <fullName evidence="1">Heterokaryon incompatibility domain-containing protein</fullName>
    </recommendedName>
</protein>
<gene>
    <name evidence="2" type="ORF">QBC38DRAFT_505555</name>
</gene>
<evidence type="ECO:0000313" key="2">
    <source>
        <dbReference type="EMBL" id="KAK4220654.1"/>
    </source>
</evidence>
<dbReference type="Pfam" id="PF06985">
    <property type="entry name" value="HET"/>
    <property type="match status" value="1"/>
</dbReference>
<comment type="caution">
    <text evidence="2">The sequence shown here is derived from an EMBL/GenBank/DDBJ whole genome shotgun (WGS) entry which is preliminary data.</text>
</comment>
<feature type="domain" description="Heterokaryon incompatibility" evidence="1">
    <location>
        <begin position="225"/>
        <end position="397"/>
    </location>
</feature>
<proteinExistence type="predicted"/>
<reference evidence="2" key="1">
    <citation type="journal article" date="2023" name="Mol. Phylogenet. Evol.">
        <title>Genome-scale phylogeny and comparative genomics of the fungal order Sordariales.</title>
        <authorList>
            <person name="Hensen N."/>
            <person name="Bonometti L."/>
            <person name="Westerberg I."/>
            <person name="Brannstrom I.O."/>
            <person name="Guillou S."/>
            <person name="Cros-Aarteil S."/>
            <person name="Calhoun S."/>
            <person name="Haridas S."/>
            <person name="Kuo A."/>
            <person name="Mondo S."/>
            <person name="Pangilinan J."/>
            <person name="Riley R."/>
            <person name="LaButti K."/>
            <person name="Andreopoulos B."/>
            <person name="Lipzen A."/>
            <person name="Chen C."/>
            <person name="Yan M."/>
            <person name="Daum C."/>
            <person name="Ng V."/>
            <person name="Clum A."/>
            <person name="Steindorff A."/>
            <person name="Ohm R.A."/>
            <person name="Martin F."/>
            <person name="Silar P."/>
            <person name="Natvig D.O."/>
            <person name="Lalanne C."/>
            <person name="Gautier V."/>
            <person name="Ament-Velasquez S.L."/>
            <person name="Kruys A."/>
            <person name="Hutchinson M.I."/>
            <person name="Powell A.J."/>
            <person name="Barry K."/>
            <person name="Miller A.N."/>
            <person name="Grigoriev I.V."/>
            <person name="Debuchy R."/>
            <person name="Gladieux P."/>
            <person name="Hiltunen Thoren M."/>
            <person name="Johannesson H."/>
        </authorList>
    </citation>
    <scope>NUCLEOTIDE SEQUENCE</scope>
    <source>
        <strain evidence="2">CBS 990.96</strain>
    </source>
</reference>